<dbReference type="Proteomes" id="UP000515703">
    <property type="component" value="Chromosome"/>
</dbReference>
<dbReference type="RefSeq" id="WP_185257571.1">
    <property type="nucleotide sequence ID" value="NZ_AP023368.1"/>
</dbReference>
<dbReference type="InterPro" id="IPR041273">
    <property type="entry name" value="NAT_N"/>
</dbReference>
<accession>A0A7I8DF79</accession>
<evidence type="ECO:0000259" key="1">
    <source>
        <dbReference type="Pfam" id="PF18082"/>
    </source>
</evidence>
<sequence>MILLKDICEGIQMPEEVTAILLGLEKELDLKDLAPSVEKLYHRPLWEEGLAELRTAFGEDKNGFKMLTCMLLMGLDVYEKYKEKGMEEKVFYDTFACFSRFVKEHLASYGTYGFDREWWTTRQLSMEEFRLGELEFEVEKWNGEDVISVHIPSDAVITRENCVASYAWSKVFFKEFYPDFQYKYYICDSWLLSPSLPEILPADSKIVNFQKDFTITEWEKENPSYLEWVYKNPNLKLEELPENTSLQRNIKKYLKEGGKIGTAFGYIKADAEIK</sequence>
<dbReference type="AlphaFoldDB" id="A0A7I8DF79"/>
<feature type="domain" description="N-acyltransferase N-terminal" evidence="1">
    <location>
        <begin position="4"/>
        <end position="126"/>
    </location>
</feature>
<gene>
    <name evidence="3" type="ORF">bsdcttw_01500</name>
</gene>
<dbReference type="EMBL" id="AP023368">
    <property type="protein sequence ID" value="BCJ97109.1"/>
    <property type="molecule type" value="Genomic_DNA"/>
</dbReference>
<dbReference type="KEGG" id="acht:bsdcttw_01500"/>
<dbReference type="Gene3D" id="3.40.630.120">
    <property type="match status" value="1"/>
</dbReference>
<evidence type="ECO:0000313" key="4">
    <source>
        <dbReference type="Proteomes" id="UP000515703"/>
    </source>
</evidence>
<proteinExistence type="predicted"/>
<protein>
    <recommendedName>
        <fullName evidence="5">DUF5596 domain-containing protein</fullName>
    </recommendedName>
</protein>
<dbReference type="InterPro" id="IPR041644">
    <property type="entry name" value="GNAT_C"/>
</dbReference>
<name>A0A7I8DF79_9FIRM</name>
<evidence type="ECO:0008006" key="5">
    <source>
        <dbReference type="Google" id="ProtNLM"/>
    </source>
</evidence>
<reference evidence="3 4" key="2">
    <citation type="submission" date="2020-08" db="EMBL/GenBank/DDBJ databases">
        <authorList>
            <person name="Ueki A."/>
            <person name="Tonouchi A."/>
        </authorList>
    </citation>
    <scope>NUCLEOTIDE SEQUENCE [LARGE SCALE GENOMIC DNA]</scope>
    <source>
        <strain evidence="3 4">CTTW</strain>
    </source>
</reference>
<dbReference type="Pfam" id="PF18082">
    <property type="entry name" value="NAT_N"/>
    <property type="match status" value="1"/>
</dbReference>
<evidence type="ECO:0000259" key="2">
    <source>
        <dbReference type="Pfam" id="PF18164"/>
    </source>
</evidence>
<keyword evidence="4" id="KW-1185">Reference proteome</keyword>
<reference evidence="3 4" key="1">
    <citation type="submission" date="2020-08" db="EMBL/GenBank/DDBJ databases">
        <title>Draft genome sequencing of an Anaerocolumna strain isolated from anoxic soil subjected to BSD treatment.</title>
        <authorList>
            <person name="Uek A."/>
            <person name="Tonouchi A."/>
        </authorList>
    </citation>
    <scope>NUCLEOTIDE SEQUENCE [LARGE SCALE GENOMIC DNA]</scope>
    <source>
        <strain evidence="3 4">CTTW</strain>
    </source>
</reference>
<organism evidence="3 4">
    <name type="scientific">Anaerocolumna chitinilytica</name>
    <dbReference type="NCBI Taxonomy" id="1727145"/>
    <lineage>
        <taxon>Bacteria</taxon>
        <taxon>Bacillati</taxon>
        <taxon>Bacillota</taxon>
        <taxon>Clostridia</taxon>
        <taxon>Lachnospirales</taxon>
        <taxon>Lachnospiraceae</taxon>
        <taxon>Anaerocolumna</taxon>
    </lineage>
</organism>
<evidence type="ECO:0000313" key="3">
    <source>
        <dbReference type="EMBL" id="BCJ97109.1"/>
    </source>
</evidence>
<dbReference type="Pfam" id="PF18164">
    <property type="entry name" value="GNAT_C"/>
    <property type="match status" value="1"/>
</dbReference>
<feature type="domain" description="GNAT-like C-terminal" evidence="2">
    <location>
        <begin position="129"/>
        <end position="267"/>
    </location>
</feature>